<protein>
    <submittedName>
        <fullName evidence="13">Putative ADP-ribosylation factor-binding protein C25H2.16c</fullName>
    </submittedName>
</protein>
<dbReference type="GO" id="GO:0006895">
    <property type="term" value="P:Golgi to endosome transport"/>
    <property type="evidence" value="ECO:0007669"/>
    <property type="project" value="UniProtKB-ARBA"/>
</dbReference>
<dbReference type="InterPro" id="IPR008153">
    <property type="entry name" value="GAE_dom"/>
</dbReference>
<dbReference type="CDD" id="cd14235">
    <property type="entry name" value="GAT_GGA_fungi"/>
    <property type="match status" value="1"/>
</dbReference>
<evidence type="ECO:0000256" key="5">
    <source>
        <dbReference type="ARBA" id="ARBA00023034"/>
    </source>
</evidence>
<evidence type="ECO:0000256" key="7">
    <source>
        <dbReference type="ARBA" id="ARBA00053552"/>
    </source>
</evidence>
<dbReference type="InterPro" id="IPR008942">
    <property type="entry name" value="ENTH_VHS"/>
</dbReference>
<evidence type="ECO:0000313" key="14">
    <source>
        <dbReference type="Proteomes" id="UP000038010"/>
    </source>
</evidence>
<dbReference type="InterPro" id="IPR013041">
    <property type="entry name" value="Clathrin_app_Ig-like_sf"/>
</dbReference>
<dbReference type="GO" id="GO:0043328">
    <property type="term" value="P:protein transport to vacuole involved in ubiquitin-dependent protein catabolic process via the multivesicular body sorting pathway"/>
    <property type="evidence" value="ECO:0007669"/>
    <property type="project" value="TreeGrafter"/>
</dbReference>
<dbReference type="CDD" id="cd16998">
    <property type="entry name" value="VHS_GGA_fungi"/>
    <property type="match status" value="1"/>
</dbReference>
<dbReference type="Gene3D" id="1.25.40.90">
    <property type="match status" value="1"/>
</dbReference>
<dbReference type="Gene3D" id="2.60.40.1230">
    <property type="match status" value="1"/>
</dbReference>
<dbReference type="SUPFAM" id="SSF49348">
    <property type="entry name" value="Clathrin adaptor appendage domain"/>
    <property type="match status" value="1"/>
</dbReference>
<dbReference type="EMBL" id="LFJN01000037">
    <property type="protein sequence ID" value="KPI35707.1"/>
    <property type="molecule type" value="Genomic_DNA"/>
</dbReference>
<dbReference type="InterPro" id="IPR052653">
    <property type="entry name" value="ARF-binding"/>
</dbReference>
<evidence type="ECO:0000256" key="9">
    <source>
        <dbReference type="SAM" id="MobiDB-lite"/>
    </source>
</evidence>
<feature type="compositionally biased region" description="Pro residues" evidence="9">
    <location>
        <begin position="729"/>
        <end position="740"/>
    </location>
</feature>
<dbReference type="PROSITE" id="PS50909">
    <property type="entry name" value="GAT"/>
    <property type="match status" value="1"/>
</dbReference>
<feature type="domain" description="VHS" evidence="10">
    <location>
        <begin position="328"/>
        <end position="457"/>
    </location>
</feature>
<feature type="region of interest" description="Disordered" evidence="9">
    <location>
        <begin position="641"/>
        <end position="832"/>
    </location>
</feature>
<dbReference type="GO" id="GO:0005829">
    <property type="term" value="C:cytosol"/>
    <property type="evidence" value="ECO:0007669"/>
    <property type="project" value="GOC"/>
</dbReference>
<keyword evidence="3" id="KW-0813">Transport</keyword>
<keyword evidence="5" id="KW-0333">Golgi apparatus</keyword>
<keyword evidence="4" id="KW-0653">Protein transport</keyword>
<comment type="function">
    <text evidence="7">May play a role in the regulation of membrane traffic through the trans-Golgi network.</text>
</comment>
<dbReference type="Pfam" id="PF03127">
    <property type="entry name" value="GAT"/>
    <property type="match status" value="1"/>
</dbReference>
<evidence type="ECO:0000256" key="6">
    <source>
        <dbReference type="ARBA" id="ARBA00023054"/>
    </source>
</evidence>
<dbReference type="RefSeq" id="XP_017995670.1">
    <property type="nucleotide sequence ID" value="XM_018141167.1"/>
</dbReference>
<comment type="caution">
    <text evidence="13">The sequence shown here is derived from an EMBL/GenBank/DDBJ whole genome shotgun (WGS) entry which is preliminary data.</text>
</comment>
<dbReference type="PANTHER" id="PTHR47180">
    <property type="entry name" value="ADP-RIBOSYLATION FACTOR-BINDING PROTEIN GGA1-RELATED"/>
    <property type="match status" value="1"/>
</dbReference>
<keyword evidence="14" id="KW-1185">Reference proteome</keyword>
<dbReference type="Gene3D" id="1.20.58.160">
    <property type="match status" value="1"/>
</dbReference>
<dbReference type="Gene3D" id="1.20.5.170">
    <property type="match status" value="1"/>
</dbReference>
<dbReference type="SUPFAM" id="SSF53335">
    <property type="entry name" value="S-adenosyl-L-methionine-dependent methyltransferases"/>
    <property type="match status" value="1"/>
</dbReference>
<dbReference type="CDD" id="cd02440">
    <property type="entry name" value="AdoMet_MTases"/>
    <property type="match status" value="1"/>
</dbReference>
<dbReference type="GO" id="GO:0006896">
    <property type="term" value="P:Golgi to vacuole transport"/>
    <property type="evidence" value="ECO:0007669"/>
    <property type="project" value="TreeGrafter"/>
</dbReference>
<dbReference type="InterPro" id="IPR008152">
    <property type="entry name" value="Clathrin_a/b/g-adaptin_app_Ig"/>
</dbReference>
<sequence>MSAGGSERNESLAVDSAEVPFPTPGDDDGNIYASSVQSGVFNYVYANGRRYNSYHSGGWVVPNDQSEQDRMDLMHHHWKAMLGGKSLRFGDRVERMGRVLDIGTGTGLWAIDVADEFPETMVIGTDLSPIQPSWIPPNCHFFVDDAESMPWEFEHKFDVIHFRSMEAAFADWPAIYRQTLDNLEPGGIVENQSLETWIFSLDTEVPPGIMEWQTSLIEAARRFGRDMDISSQHRRLMVEAGFTEVEEVTYKIPLGPWAKGDKGLSEIALAVALYAIESYSLALFTGQLGLTATSARMASRSQFEGFSPPKTTLQRFIFNACDPVSNYEPNLALNLEIVDMINAKKGSAPREAASTIVQLINHRNPNISLLALGLLDICVKNCGYPFHLQISTKEFLNELVRRFPERPPIRASRVQNKILEAIEEWRSTICQTSRYKEDLGFIRDMHRLLLYKGYMFPEVRRDDAAVLNPSDNLQSAEEMEKEEREAQSAKLQELIRRGTPGDLQEANKLMKVMAGYDTRNKTDYRAKAAEEVMKIQHKAKILEEMLQNHKPGETIGDGDVFEELASALASAHPKIQKMCEEESDDAEAVAKLLEINDSIHRTIERYRLMKAGNVVAANQIKAGTLGTTTGVGKNAANELSLIDFDPEPPTPSADQTANGSLLDGAGSTSGPSRPTTVEDDLLGLSLDGTPGGMISLGPSSTSATTDMFGTPQFTNPPQASIPSFSSPMASPPPQASPKPPNYDAFATLTSAVPSSKPTTPQPNLFQQQQQQQQKATPVDPFAALVSGSSRSNTPSGSRHVSQASSGQQASLLDLSRPSAPAAAPAASTAADDEWTFTSAVPSEPETSNVQVHSSAIGISFQSRRQQNQSQPNTPIHITAHFSNNSQQPITGLKFEMAVEKATACK</sequence>
<gene>
    <name evidence="13" type="ORF">AB675_1289</name>
</gene>
<dbReference type="GO" id="GO:0043130">
    <property type="term" value="F:ubiquitin binding"/>
    <property type="evidence" value="ECO:0007669"/>
    <property type="project" value="InterPro"/>
</dbReference>
<dbReference type="InterPro" id="IPR002014">
    <property type="entry name" value="VHS_dom"/>
</dbReference>
<evidence type="ECO:0000259" key="10">
    <source>
        <dbReference type="PROSITE" id="PS50179"/>
    </source>
</evidence>
<dbReference type="FunFam" id="1.20.5.170:FF:000024">
    <property type="entry name" value="VHS domain-containing protein"/>
    <property type="match status" value="1"/>
</dbReference>
<dbReference type="PROSITE" id="PS50179">
    <property type="entry name" value="VHS"/>
    <property type="match status" value="1"/>
</dbReference>
<dbReference type="InterPro" id="IPR029063">
    <property type="entry name" value="SAM-dependent_MTases_sf"/>
</dbReference>
<dbReference type="STRING" id="1664694.A0A0N1NW06"/>
<evidence type="ECO:0000256" key="4">
    <source>
        <dbReference type="ARBA" id="ARBA00022927"/>
    </source>
</evidence>
<organism evidence="13 14">
    <name type="scientific">Cyphellophora attinorum</name>
    <dbReference type="NCBI Taxonomy" id="1664694"/>
    <lineage>
        <taxon>Eukaryota</taxon>
        <taxon>Fungi</taxon>
        <taxon>Dikarya</taxon>
        <taxon>Ascomycota</taxon>
        <taxon>Pezizomycotina</taxon>
        <taxon>Eurotiomycetes</taxon>
        <taxon>Chaetothyriomycetidae</taxon>
        <taxon>Chaetothyriales</taxon>
        <taxon>Cyphellophoraceae</taxon>
        <taxon>Cyphellophora</taxon>
    </lineage>
</organism>
<dbReference type="Pfam" id="PF02883">
    <property type="entry name" value="Alpha_adaptinC2"/>
    <property type="match status" value="1"/>
</dbReference>
<feature type="compositionally biased region" description="Polar residues" evidence="9">
    <location>
        <begin position="747"/>
        <end position="765"/>
    </location>
</feature>
<keyword evidence="6" id="KW-0175">Coiled coil</keyword>
<dbReference type="PROSITE" id="PS50180">
    <property type="entry name" value="GAE"/>
    <property type="match status" value="1"/>
</dbReference>
<dbReference type="AlphaFoldDB" id="A0A0N1NW06"/>
<dbReference type="Proteomes" id="UP000038010">
    <property type="component" value="Unassembled WGS sequence"/>
</dbReference>
<evidence type="ECO:0000313" key="13">
    <source>
        <dbReference type="EMBL" id="KPI35707.1"/>
    </source>
</evidence>
<comment type="subunit">
    <text evidence="2">Component of the ESCRT-0 complex composed of HSE1 and VPS27.</text>
</comment>
<feature type="compositionally biased region" description="Polar residues" evidence="9">
    <location>
        <begin position="666"/>
        <end position="675"/>
    </location>
</feature>
<feature type="compositionally biased region" description="Polar residues" evidence="9">
    <location>
        <begin position="697"/>
        <end position="718"/>
    </location>
</feature>
<dbReference type="GO" id="GO:0005802">
    <property type="term" value="C:trans-Golgi network"/>
    <property type="evidence" value="ECO:0007669"/>
    <property type="project" value="TreeGrafter"/>
</dbReference>
<dbReference type="Pfam" id="PF13489">
    <property type="entry name" value="Methyltransf_23"/>
    <property type="match status" value="1"/>
</dbReference>
<dbReference type="VEuPathDB" id="FungiDB:AB675_1289"/>
<dbReference type="Gene3D" id="3.40.50.150">
    <property type="entry name" value="Vaccinia Virus protein VP39"/>
    <property type="match status" value="1"/>
</dbReference>
<reference evidence="13 14" key="1">
    <citation type="submission" date="2015-06" db="EMBL/GenBank/DDBJ databases">
        <title>Draft genome of the ant-associated black yeast Phialophora attae CBS 131958.</title>
        <authorList>
            <person name="Moreno L.F."/>
            <person name="Stielow B.J."/>
            <person name="de Hoog S."/>
            <person name="Vicente V.A."/>
            <person name="Weiss V.A."/>
            <person name="de Vries M."/>
            <person name="Cruz L.M."/>
            <person name="Souza E.M."/>
        </authorList>
    </citation>
    <scope>NUCLEOTIDE SEQUENCE [LARGE SCALE GENOMIC DNA]</scope>
    <source>
        <strain evidence="13 14">CBS 131958</strain>
    </source>
</reference>
<evidence type="ECO:0000259" key="11">
    <source>
        <dbReference type="PROSITE" id="PS50180"/>
    </source>
</evidence>
<dbReference type="SMART" id="SM00288">
    <property type="entry name" value="VHS"/>
    <property type="match status" value="1"/>
</dbReference>
<proteinExistence type="predicted"/>
<dbReference type="GO" id="GO:0035091">
    <property type="term" value="F:phosphatidylinositol binding"/>
    <property type="evidence" value="ECO:0007669"/>
    <property type="project" value="InterPro"/>
</dbReference>
<dbReference type="FunFam" id="1.20.58.160:FF:000003">
    <property type="entry name" value="VHS domain protein"/>
    <property type="match status" value="1"/>
</dbReference>
<evidence type="ECO:0000256" key="1">
    <source>
        <dbReference type="ARBA" id="ARBA00004601"/>
    </source>
</evidence>
<feature type="compositionally biased region" description="Low complexity" evidence="9">
    <location>
        <begin position="786"/>
        <end position="829"/>
    </location>
</feature>
<dbReference type="OrthoDB" id="2018246at2759"/>
<evidence type="ECO:0000256" key="2">
    <source>
        <dbReference type="ARBA" id="ARBA00011446"/>
    </source>
</evidence>
<feature type="domain" description="GAT" evidence="12">
    <location>
        <begin position="484"/>
        <end position="611"/>
    </location>
</feature>
<evidence type="ECO:0000259" key="12">
    <source>
        <dbReference type="PROSITE" id="PS50909"/>
    </source>
</evidence>
<dbReference type="FunFam" id="1.25.40.90:FF:000008">
    <property type="entry name" value="VHS domain protein"/>
    <property type="match status" value="1"/>
</dbReference>
<accession>A0A0N1NW06</accession>
<dbReference type="GeneID" id="28733047"/>
<dbReference type="PANTHER" id="PTHR47180:SF1">
    <property type="entry name" value="ADP-RIBOSYLATION FACTOR-BINDING PROTEIN GGA1-RELATED"/>
    <property type="match status" value="1"/>
</dbReference>
<dbReference type="SUPFAM" id="SSF89009">
    <property type="entry name" value="GAT-like domain"/>
    <property type="match status" value="1"/>
</dbReference>
<comment type="subcellular location">
    <subcellularLocation>
        <location evidence="1">Golgi apparatus</location>
        <location evidence="1">trans-Golgi network</location>
    </subcellularLocation>
</comment>
<dbReference type="SUPFAM" id="SSF48464">
    <property type="entry name" value="ENTH/VHS domain"/>
    <property type="match status" value="1"/>
</dbReference>
<dbReference type="Pfam" id="PF00790">
    <property type="entry name" value="VHS"/>
    <property type="match status" value="1"/>
</dbReference>
<feature type="domain" description="GAE" evidence="11">
    <location>
        <begin position="841"/>
        <end position="905"/>
    </location>
</feature>
<evidence type="ECO:0000256" key="3">
    <source>
        <dbReference type="ARBA" id="ARBA00022448"/>
    </source>
</evidence>
<dbReference type="InterPro" id="IPR038425">
    <property type="entry name" value="GAT_sf"/>
</dbReference>
<name>A0A0N1NW06_9EURO</name>
<dbReference type="InterPro" id="IPR004152">
    <property type="entry name" value="GAT_dom"/>
</dbReference>
<comment type="subunit">
    <text evidence="8">Binds to ARF1 and ARF2.</text>
</comment>
<evidence type="ECO:0000256" key="8">
    <source>
        <dbReference type="ARBA" id="ARBA00065344"/>
    </source>
</evidence>
<feature type="region of interest" description="Disordered" evidence="9">
    <location>
        <begin position="1"/>
        <end position="28"/>
    </location>
</feature>